<evidence type="ECO:0000313" key="10">
    <source>
        <dbReference type="Ensembl" id="ENSCHIP00010022328.1"/>
    </source>
</evidence>
<evidence type="ECO:0000259" key="9">
    <source>
        <dbReference type="PROSITE" id="PS51980"/>
    </source>
</evidence>
<dbReference type="GO" id="GO:0032968">
    <property type="term" value="P:positive regulation of transcription elongation by RNA polymerase II"/>
    <property type="evidence" value="ECO:0007669"/>
    <property type="project" value="TreeGrafter"/>
</dbReference>
<evidence type="ECO:0000256" key="5">
    <source>
        <dbReference type="ARBA" id="ARBA00023163"/>
    </source>
</evidence>
<sequence length="700" mass="78866">MCAQPPHPLTRRSPPLNSNSSNTSLSDETDRTQTKPGHDVAVSLNISEGHLNSPTALRKENPKFRPKSHACMHNLYITLLLLWRISKERNTFLRDGNRARRGKTLQFPFSAVPTAPKPQNLIPFRPSIQFQGLQGHRAWICGLDPQSLPGFCDVTSVAASAVPVPHRPFLNQSGSIYSTCLSKSLKMIPSTKCTPLTSICQMWVKTTLRAALTASSKLSPGKRVQIRKAPQAVSDTVPERKRSTPMNPANTIRKTHGSNSVSQRPYRDRVIHLLALKAYKKPELLARLQKDGVNQKDKNSLGAVLQQVANLNPKDLSYTLKDYVFKELQRDWPGYNEIDRRSLESVLSRKLNPSQNAASTSRSESPVCSSRDPASSPQKRLLDSDFIDPLMNKKARISHLTNRVPPTLNGHLNPTSEKSTAGLPLPPAAAAIPTPPPLPSTHLPVSNPPQTVNSNSNSPSTPEGRGTQDLPVDSFSQDGSIYEDQQDKYTSRTSLETLPPGSVLLKCPKPMEENHSSHKKSKKKSKKHKEKDQIKKQDVEMIEEKEEDLKREEEIAKLNDSNPDSNEGVKEDCTASTEPSSTIELPDYLIKYIAIVSYEQRQNYKDDFNAEYDEYRALHARMETVARRFIKLDAQRKRLSPGSKEYQNVHEEVLQEYQKIKQSSPNYHEEKYRCEYLHNKLAHIKRLIGEFDQQQAESWH</sequence>
<dbReference type="SUPFAM" id="SSF46785">
    <property type="entry name" value="Winged helix' DNA-binding domain"/>
    <property type="match status" value="1"/>
</dbReference>
<reference evidence="10" key="1">
    <citation type="submission" date="2019-03" db="EMBL/GenBank/DDBJ databases">
        <title>Genome sequencing and reference-guided assembly of Black Bengal Goat (Capra hircus).</title>
        <authorList>
            <person name="Siddiki A.Z."/>
            <person name="Baten A."/>
            <person name="Billah M."/>
            <person name="Alam M.A.U."/>
            <person name="Shawrob K.S.M."/>
            <person name="Saha S."/>
            <person name="Chowdhury M."/>
            <person name="Rahman A.H."/>
            <person name="Stear M."/>
            <person name="Miah G."/>
            <person name="Das G.B."/>
            <person name="Hossain M.M."/>
            <person name="Kumkum M."/>
            <person name="Islam M.S."/>
            <person name="Mollah A.M."/>
            <person name="Ahsan A."/>
            <person name="Tusar F."/>
            <person name="Khan M.K.I."/>
        </authorList>
    </citation>
    <scope>NUCLEOTIDE SEQUENCE [LARGE SCALE GENOMIC DNA]</scope>
</reference>
<dbReference type="PROSITE" id="PS51980">
    <property type="entry name" value="OCEL"/>
    <property type="match status" value="1"/>
</dbReference>
<dbReference type="PANTHER" id="PTHR23288:SF8">
    <property type="entry name" value="RNA POLYMERASE II ELONGATION FACTOR ELL2"/>
    <property type="match status" value="1"/>
</dbReference>
<accession>A0A8C2R282</accession>
<dbReference type="Pfam" id="PF10390">
    <property type="entry name" value="ELL"/>
    <property type="match status" value="1"/>
</dbReference>
<feature type="compositionally biased region" description="Polar residues" evidence="8">
    <location>
        <begin position="351"/>
        <end position="378"/>
    </location>
</feature>
<protein>
    <recommendedName>
        <fullName evidence="9">OCEL domain-containing protein</fullName>
    </recommendedName>
</protein>
<feature type="compositionally biased region" description="Polar residues" evidence="8">
    <location>
        <begin position="410"/>
        <end position="419"/>
    </location>
</feature>
<keyword evidence="6" id="KW-0539">Nucleus</keyword>
<dbReference type="AlphaFoldDB" id="A0A8C2R282"/>
<feature type="compositionally biased region" description="Basic residues" evidence="8">
    <location>
        <begin position="517"/>
        <end position="529"/>
    </location>
</feature>
<feature type="compositionally biased region" description="Polar residues" evidence="8">
    <location>
        <begin position="244"/>
        <end position="263"/>
    </location>
</feature>
<evidence type="ECO:0000256" key="6">
    <source>
        <dbReference type="ARBA" id="ARBA00023242"/>
    </source>
</evidence>
<dbReference type="Gene3D" id="6.10.140.340">
    <property type="match status" value="1"/>
</dbReference>
<dbReference type="PANTHER" id="PTHR23288">
    <property type="entry name" value="OCCLUDIN AND RNA POLYMERASE II ELONGATION FACTOR ELL"/>
    <property type="match status" value="1"/>
</dbReference>
<evidence type="ECO:0000256" key="3">
    <source>
        <dbReference type="ARBA" id="ARBA00022553"/>
    </source>
</evidence>
<dbReference type="InterPro" id="IPR036390">
    <property type="entry name" value="WH_DNA-bd_sf"/>
</dbReference>
<dbReference type="Pfam" id="PF07303">
    <property type="entry name" value="Occludin_ELL"/>
    <property type="match status" value="1"/>
</dbReference>
<evidence type="ECO:0000256" key="8">
    <source>
        <dbReference type="SAM" id="MobiDB-lite"/>
    </source>
</evidence>
<dbReference type="InterPro" id="IPR010844">
    <property type="entry name" value="Occludin_ELL"/>
</dbReference>
<feature type="compositionally biased region" description="Low complexity" evidence="8">
    <location>
        <begin position="440"/>
        <end position="462"/>
    </location>
</feature>
<dbReference type="SUPFAM" id="SSF144292">
    <property type="entry name" value="occludin/ELL-like"/>
    <property type="match status" value="1"/>
</dbReference>
<feature type="compositionally biased region" description="Basic and acidic residues" evidence="8">
    <location>
        <begin position="28"/>
        <end position="37"/>
    </location>
</feature>
<dbReference type="InterPro" id="IPR042065">
    <property type="entry name" value="E3_ELL-like"/>
</dbReference>
<feature type="compositionally biased region" description="Basic and acidic residues" evidence="8">
    <location>
        <begin position="547"/>
        <end position="557"/>
    </location>
</feature>
<feature type="region of interest" description="Disordered" evidence="8">
    <location>
        <begin position="350"/>
        <end position="580"/>
    </location>
</feature>
<reference evidence="10" key="2">
    <citation type="submission" date="2025-08" db="UniProtKB">
        <authorList>
            <consortium name="Ensembl"/>
        </authorList>
    </citation>
    <scope>IDENTIFICATION</scope>
</reference>
<feature type="compositionally biased region" description="Basic and acidic residues" evidence="8">
    <location>
        <begin position="530"/>
        <end position="539"/>
    </location>
</feature>
<dbReference type="GO" id="GO:0042795">
    <property type="term" value="P:snRNA transcription by RNA polymerase II"/>
    <property type="evidence" value="ECO:0007669"/>
    <property type="project" value="TreeGrafter"/>
</dbReference>
<feature type="region of interest" description="Disordered" evidence="8">
    <location>
        <begin position="1"/>
        <end position="37"/>
    </location>
</feature>
<dbReference type="GO" id="GO:0008023">
    <property type="term" value="C:transcription elongation factor complex"/>
    <property type="evidence" value="ECO:0007669"/>
    <property type="project" value="InterPro"/>
</dbReference>
<feature type="region of interest" description="Disordered" evidence="8">
    <location>
        <begin position="221"/>
        <end position="263"/>
    </location>
</feature>
<feature type="domain" description="OCEL" evidence="9">
    <location>
        <begin position="586"/>
        <end position="696"/>
    </location>
</feature>
<keyword evidence="4" id="KW-0805">Transcription regulation</keyword>
<evidence type="ECO:0000256" key="2">
    <source>
        <dbReference type="ARBA" id="ARBA00009171"/>
    </source>
</evidence>
<dbReference type="GO" id="GO:0006368">
    <property type="term" value="P:transcription elongation by RNA polymerase II"/>
    <property type="evidence" value="ECO:0007669"/>
    <property type="project" value="InterPro"/>
</dbReference>
<feature type="compositionally biased region" description="Low complexity" evidence="8">
    <location>
        <begin position="420"/>
        <end position="432"/>
    </location>
</feature>
<organism evidence="10">
    <name type="scientific">Capra hircus</name>
    <name type="common">Goat</name>
    <dbReference type="NCBI Taxonomy" id="9925"/>
    <lineage>
        <taxon>Eukaryota</taxon>
        <taxon>Metazoa</taxon>
        <taxon>Chordata</taxon>
        <taxon>Craniata</taxon>
        <taxon>Vertebrata</taxon>
        <taxon>Euteleostomi</taxon>
        <taxon>Mammalia</taxon>
        <taxon>Eutheria</taxon>
        <taxon>Laurasiatheria</taxon>
        <taxon>Artiodactyla</taxon>
        <taxon>Ruminantia</taxon>
        <taxon>Pecora</taxon>
        <taxon>Bovidae</taxon>
        <taxon>Caprinae</taxon>
        <taxon>Capra</taxon>
    </lineage>
</organism>
<dbReference type="FunFam" id="1.10.10.2670:FF:000002">
    <property type="entry name" value="RNA polymerase II elongation factor ELL2"/>
    <property type="match status" value="1"/>
</dbReference>
<dbReference type="GO" id="GO:0000987">
    <property type="term" value="F:cis-regulatory region sequence-specific DNA binding"/>
    <property type="evidence" value="ECO:0007669"/>
    <property type="project" value="TreeGrafter"/>
</dbReference>
<proteinExistence type="inferred from homology"/>
<keyword evidence="3" id="KW-0597">Phosphoprotein</keyword>
<dbReference type="Ensembl" id="ENSCHIT00010031463.1">
    <property type="protein sequence ID" value="ENSCHIP00010022328.1"/>
    <property type="gene ID" value="ENSCHIG00010016373.1"/>
</dbReference>
<evidence type="ECO:0000256" key="1">
    <source>
        <dbReference type="ARBA" id="ARBA00004123"/>
    </source>
</evidence>
<comment type="subcellular location">
    <subcellularLocation>
        <location evidence="1">Nucleus</location>
    </subcellularLocation>
</comment>
<feature type="compositionally biased region" description="Low complexity" evidence="8">
    <location>
        <begin position="11"/>
        <end position="26"/>
    </location>
</feature>
<comment type="similarity">
    <text evidence="2 7">Belongs to the ELL/occludin family.</text>
</comment>
<dbReference type="InterPro" id="IPR019464">
    <property type="entry name" value="ELL_N"/>
</dbReference>
<evidence type="ECO:0000256" key="4">
    <source>
        <dbReference type="ARBA" id="ARBA00023015"/>
    </source>
</evidence>
<keyword evidence="5" id="KW-0804">Transcription</keyword>
<dbReference type="InterPro" id="IPR031176">
    <property type="entry name" value="ELL/occludin"/>
</dbReference>
<evidence type="ECO:0000256" key="7">
    <source>
        <dbReference type="PROSITE-ProRule" id="PRU01324"/>
    </source>
</evidence>
<name>A0A8C2R282_CAPHI</name>
<dbReference type="Gene3D" id="1.10.10.2670">
    <property type="entry name" value="E3 ubiquitin-protein ligase"/>
    <property type="match status" value="1"/>
</dbReference>